<evidence type="ECO:0000313" key="3">
    <source>
        <dbReference type="Proteomes" id="UP000255543"/>
    </source>
</evidence>
<dbReference type="AlphaFoldDB" id="A0A376ZWC2"/>
<keyword evidence="1" id="KW-0472">Membrane</keyword>
<name>A0A376ZWC2_ECOLX</name>
<proteinExistence type="predicted"/>
<gene>
    <name evidence="2" type="ORF">NCTC8179_02731</name>
</gene>
<feature type="transmembrane region" description="Helical" evidence="1">
    <location>
        <begin position="130"/>
        <end position="148"/>
    </location>
</feature>
<sequence>MKIYWTRKRIPELSALPPSLRKKNFTDAYNAASSHIEYWIGAGVSFISMMILSRVYDFLLPAQDTFPGDIIRSLCVVCPSILIWFQFSVYVMRKYYRHILVRGKETETISERLIREADTREYELWRPVRRFFSIVFLIVLLGCIHSLITTINKSYGCSDTGK</sequence>
<reference evidence="2 3" key="1">
    <citation type="submission" date="2018-06" db="EMBL/GenBank/DDBJ databases">
        <authorList>
            <consortium name="Pathogen Informatics"/>
            <person name="Doyle S."/>
        </authorList>
    </citation>
    <scope>NUCLEOTIDE SEQUENCE [LARGE SCALE GENOMIC DNA]</scope>
    <source>
        <strain evidence="2 3">NCTC8179</strain>
    </source>
</reference>
<evidence type="ECO:0000313" key="2">
    <source>
        <dbReference type="EMBL" id="STK80365.1"/>
    </source>
</evidence>
<feature type="transmembrane region" description="Helical" evidence="1">
    <location>
        <begin position="38"/>
        <end position="58"/>
    </location>
</feature>
<accession>A0A376ZWC2</accession>
<organism evidence="2 3">
    <name type="scientific">Escherichia coli</name>
    <dbReference type="NCBI Taxonomy" id="562"/>
    <lineage>
        <taxon>Bacteria</taxon>
        <taxon>Pseudomonadati</taxon>
        <taxon>Pseudomonadota</taxon>
        <taxon>Gammaproteobacteria</taxon>
        <taxon>Enterobacterales</taxon>
        <taxon>Enterobacteriaceae</taxon>
        <taxon>Escherichia</taxon>
    </lineage>
</organism>
<dbReference type="Proteomes" id="UP000255543">
    <property type="component" value="Unassembled WGS sequence"/>
</dbReference>
<feature type="transmembrane region" description="Helical" evidence="1">
    <location>
        <begin position="70"/>
        <end position="92"/>
    </location>
</feature>
<dbReference type="EMBL" id="UGEB01000001">
    <property type="protein sequence ID" value="STK80365.1"/>
    <property type="molecule type" value="Genomic_DNA"/>
</dbReference>
<keyword evidence="1" id="KW-0812">Transmembrane</keyword>
<protein>
    <submittedName>
        <fullName evidence="2">Membraneprotein</fullName>
    </submittedName>
</protein>
<evidence type="ECO:0000256" key="1">
    <source>
        <dbReference type="SAM" id="Phobius"/>
    </source>
</evidence>
<keyword evidence="1" id="KW-1133">Transmembrane helix</keyword>